<dbReference type="Gene3D" id="6.10.140.2040">
    <property type="match status" value="2"/>
</dbReference>
<dbReference type="HOGENOM" id="CLU_066893_0_0_1"/>
<proteinExistence type="predicted"/>
<reference evidence="3 4" key="1">
    <citation type="submission" date="2015-01" db="EMBL/GenBank/DDBJ databases">
        <title>The Genome Sequence of Capronia semiimmersa CBS27337.</title>
        <authorList>
            <consortium name="The Broad Institute Genomics Platform"/>
            <person name="Cuomo C."/>
            <person name="de Hoog S."/>
            <person name="Gorbushina A."/>
            <person name="Stielow B."/>
            <person name="Teixiera M."/>
            <person name="Abouelleil A."/>
            <person name="Chapman S.B."/>
            <person name="Priest M."/>
            <person name="Young S.K."/>
            <person name="Wortman J."/>
            <person name="Nusbaum C."/>
            <person name="Birren B."/>
        </authorList>
    </citation>
    <scope>NUCLEOTIDE SEQUENCE [LARGE SCALE GENOMIC DNA]</scope>
    <source>
        <strain evidence="3 4">CBS 27337</strain>
    </source>
</reference>
<dbReference type="SMART" id="SM00256">
    <property type="entry name" value="FBOX"/>
    <property type="match status" value="1"/>
</dbReference>
<evidence type="ECO:0000313" key="4">
    <source>
        <dbReference type="Proteomes" id="UP000054266"/>
    </source>
</evidence>
<dbReference type="STRING" id="5601.A0A0D2FZ85"/>
<sequence>MNMLHIRRRLHSSLNRQSRTLVCPTDIVKLRIAHLPHQRHFTVVESPLAMVLCLESLPPEVLLRVLSFLEVPDLLQVSRTSHALRDIACDPLLHLERLHHASYTLSTLLARRPSKSSISPPNSWIWLSKTNVLSRQISKSLIRIRLSHNLEHRPSPYDLVQRAILPSACTSYSSHVSPVLIQSQQAVQRRKLKDGLGRKLERRPSVSSLVSMNIIPEECARRNISPAIVATRRKVIRESLKDGLRGWVEGRGIQAQKRKADEMEAVEKITVKNLVRRFAARKLAQDLAGQSNTRQLDPLMLEKRRAQARWGREVELAKKDEERRAAMHGTCAQPTRAHVLGLKKFWEGVIRAAGG</sequence>
<dbReference type="InterPro" id="IPR001810">
    <property type="entry name" value="F-box_dom"/>
</dbReference>
<dbReference type="Proteomes" id="UP000054266">
    <property type="component" value="Unassembled WGS sequence"/>
</dbReference>
<keyword evidence="4" id="KW-1185">Reference proteome</keyword>
<gene>
    <name evidence="3" type="ORF">PV04_01930</name>
</gene>
<dbReference type="SUPFAM" id="SSF81383">
    <property type="entry name" value="F-box domain"/>
    <property type="match status" value="1"/>
</dbReference>
<dbReference type="Pfam" id="PF12937">
    <property type="entry name" value="F-box-like"/>
    <property type="match status" value="1"/>
</dbReference>
<evidence type="ECO:0000259" key="2">
    <source>
        <dbReference type="PROSITE" id="PS50181"/>
    </source>
</evidence>
<name>A0A0D2FZ85_9EURO</name>
<evidence type="ECO:0000256" key="1">
    <source>
        <dbReference type="ARBA" id="ARBA00022737"/>
    </source>
</evidence>
<keyword evidence="1" id="KW-0677">Repeat</keyword>
<dbReference type="AlphaFoldDB" id="A0A0D2FZ85"/>
<dbReference type="Gene3D" id="1.20.1280.50">
    <property type="match status" value="1"/>
</dbReference>
<dbReference type="EMBL" id="KN846956">
    <property type="protein sequence ID" value="KIW73843.1"/>
    <property type="molecule type" value="Genomic_DNA"/>
</dbReference>
<organism evidence="3 4">
    <name type="scientific">Phialophora macrospora</name>
    <dbReference type="NCBI Taxonomy" id="1851006"/>
    <lineage>
        <taxon>Eukaryota</taxon>
        <taxon>Fungi</taxon>
        <taxon>Dikarya</taxon>
        <taxon>Ascomycota</taxon>
        <taxon>Pezizomycotina</taxon>
        <taxon>Eurotiomycetes</taxon>
        <taxon>Chaetothyriomycetidae</taxon>
        <taxon>Chaetothyriales</taxon>
        <taxon>Herpotrichiellaceae</taxon>
        <taxon>Phialophora</taxon>
    </lineage>
</organism>
<accession>A0A0D2FZ85</accession>
<dbReference type="InterPro" id="IPR004018">
    <property type="entry name" value="RPEL_repeat"/>
</dbReference>
<protein>
    <recommendedName>
        <fullName evidence="2">F-box domain-containing protein</fullName>
    </recommendedName>
</protein>
<dbReference type="InterPro" id="IPR036047">
    <property type="entry name" value="F-box-like_dom_sf"/>
</dbReference>
<dbReference type="SMART" id="SM00707">
    <property type="entry name" value="RPEL"/>
    <property type="match status" value="2"/>
</dbReference>
<feature type="domain" description="F-box" evidence="2">
    <location>
        <begin position="51"/>
        <end position="98"/>
    </location>
</feature>
<evidence type="ECO:0000313" key="3">
    <source>
        <dbReference type="EMBL" id="KIW73843.1"/>
    </source>
</evidence>
<dbReference type="PROSITE" id="PS50181">
    <property type="entry name" value="FBOX"/>
    <property type="match status" value="1"/>
</dbReference>